<name>A0A8R7U0E2_TRIUA</name>
<evidence type="ECO:0008006" key="3">
    <source>
        <dbReference type="Google" id="ProtNLM"/>
    </source>
</evidence>
<reference evidence="1" key="2">
    <citation type="submission" date="2018-03" db="EMBL/GenBank/DDBJ databases">
        <title>The Triticum urartu genome reveals the dynamic nature of wheat genome evolution.</title>
        <authorList>
            <person name="Ling H."/>
            <person name="Ma B."/>
            <person name="Shi X."/>
            <person name="Liu H."/>
            <person name="Dong L."/>
            <person name="Sun H."/>
            <person name="Cao Y."/>
            <person name="Gao Q."/>
            <person name="Zheng S."/>
            <person name="Li Y."/>
            <person name="Yu Y."/>
            <person name="Du H."/>
            <person name="Qi M."/>
            <person name="Li Y."/>
            <person name="Yu H."/>
            <person name="Cui Y."/>
            <person name="Wang N."/>
            <person name="Chen C."/>
            <person name="Wu H."/>
            <person name="Zhao Y."/>
            <person name="Zhang J."/>
            <person name="Li Y."/>
            <person name="Zhou W."/>
            <person name="Zhang B."/>
            <person name="Hu W."/>
            <person name="Eijk M."/>
            <person name="Tang J."/>
            <person name="Witsenboer H."/>
            <person name="Zhao S."/>
            <person name="Li Z."/>
            <person name="Zhang A."/>
            <person name="Wang D."/>
            <person name="Liang C."/>
        </authorList>
    </citation>
    <scope>NUCLEOTIDE SEQUENCE [LARGE SCALE GENOMIC DNA]</scope>
    <source>
        <strain evidence="1">cv. G1812</strain>
    </source>
</reference>
<reference evidence="2" key="1">
    <citation type="journal article" date="2013" name="Nature">
        <title>Draft genome of the wheat A-genome progenitor Triticum urartu.</title>
        <authorList>
            <person name="Ling H.Q."/>
            <person name="Zhao S."/>
            <person name="Liu D."/>
            <person name="Wang J."/>
            <person name="Sun H."/>
            <person name="Zhang C."/>
            <person name="Fan H."/>
            <person name="Li D."/>
            <person name="Dong L."/>
            <person name="Tao Y."/>
            <person name="Gao C."/>
            <person name="Wu H."/>
            <person name="Li Y."/>
            <person name="Cui Y."/>
            <person name="Guo X."/>
            <person name="Zheng S."/>
            <person name="Wang B."/>
            <person name="Yu K."/>
            <person name="Liang Q."/>
            <person name="Yang W."/>
            <person name="Lou X."/>
            <person name="Chen J."/>
            <person name="Feng M."/>
            <person name="Jian J."/>
            <person name="Zhang X."/>
            <person name="Luo G."/>
            <person name="Jiang Y."/>
            <person name="Liu J."/>
            <person name="Wang Z."/>
            <person name="Sha Y."/>
            <person name="Zhang B."/>
            <person name="Wu H."/>
            <person name="Tang D."/>
            <person name="Shen Q."/>
            <person name="Xue P."/>
            <person name="Zou S."/>
            <person name="Wang X."/>
            <person name="Liu X."/>
            <person name="Wang F."/>
            <person name="Yang Y."/>
            <person name="An X."/>
            <person name="Dong Z."/>
            <person name="Zhang K."/>
            <person name="Zhang X."/>
            <person name="Luo M.C."/>
            <person name="Dvorak J."/>
            <person name="Tong Y."/>
            <person name="Wang J."/>
            <person name="Yang H."/>
            <person name="Li Z."/>
            <person name="Wang D."/>
            <person name="Zhang A."/>
            <person name="Wang J."/>
        </authorList>
    </citation>
    <scope>NUCLEOTIDE SEQUENCE</scope>
    <source>
        <strain evidence="2">cv. G1812</strain>
    </source>
</reference>
<protein>
    <recommendedName>
        <fullName evidence="3">F-box associated domain-containing protein</fullName>
    </recommendedName>
</protein>
<keyword evidence="2" id="KW-1185">Reference proteome</keyword>
<accession>A0A8R7U0E2</accession>
<dbReference type="EnsemblPlants" id="TuG1812G0300005008.01.T01">
    <property type="protein sequence ID" value="TuG1812G0300005008.01.T01.cds348333"/>
    <property type="gene ID" value="TuG1812G0300005008.01"/>
</dbReference>
<evidence type="ECO:0000313" key="1">
    <source>
        <dbReference type="EnsemblPlants" id="TuG1812G0300005008.01.T01.cds348333"/>
    </source>
</evidence>
<sequence>MWAPRPVLFRGSLHWNSMEDGSRSNMIMVFNTTAESFREMPAPVVFCGVDLFEMDGMLAMSSFNDVATTIDIWMMQDYESEVWALKCRVELLVTNLGAQFGIYTQYRNVVATSWDGEVLVLAKFEDRLLQIDIHGKLVASFHCRGLDFS</sequence>
<dbReference type="Gramene" id="TuG1812G0300005008.01.T01">
    <property type="protein sequence ID" value="TuG1812G0300005008.01.T01.cds348333"/>
    <property type="gene ID" value="TuG1812G0300005008.01"/>
</dbReference>
<dbReference type="AlphaFoldDB" id="A0A8R7U0E2"/>
<dbReference type="Proteomes" id="UP000015106">
    <property type="component" value="Chromosome 3"/>
</dbReference>
<reference evidence="1" key="3">
    <citation type="submission" date="2022-06" db="UniProtKB">
        <authorList>
            <consortium name="EnsemblPlants"/>
        </authorList>
    </citation>
    <scope>IDENTIFICATION</scope>
</reference>
<evidence type="ECO:0000313" key="2">
    <source>
        <dbReference type="Proteomes" id="UP000015106"/>
    </source>
</evidence>
<proteinExistence type="predicted"/>
<organism evidence="1 2">
    <name type="scientific">Triticum urartu</name>
    <name type="common">Red wild einkorn</name>
    <name type="synonym">Crithodium urartu</name>
    <dbReference type="NCBI Taxonomy" id="4572"/>
    <lineage>
        <taxon>Eukaryota</taxon>
        <taxon>Viridiplantae</taxon>
        <taxon>Streptophyta</taxon>
        <taxon>Embryophyta</taxon>
        <taxon>Tracheophyta</taxon>
        <taxon>Spermatophyta</taxon>
        <taxon>Magnoliopsida</taxon>
        <taxon>Liliopsida</taxon>
        <taxon>Poales</taxon>
        <taxon>Poaceae</taxon>
        <taxon>BOP clade</taxon>
        <taxon>Pooideae</taxon>
        <taxon>Triticodae</taxon>
        <taxon>Triticeae</taxon>
        <taxon>Triticinae</taxon>
        <taxon>Triticum</taxon>
    </lineage>
</organism>